<accession>A0AA88SKX4</accession>
<dbReference type="InterPro" id="IPR001810">
    <property type="entry name" value="F-box_dom"/>
</dbReference>
<feature type="region of interest" description="Disordered" evidence="2">
    <location>
        <begin position="252"/>
        <end position="342"/>
    </location>
</feature>
<dbReference type="PANTHER" id="PTHR13382:SF69">
    <property type="entry name" value="FI18408P1"/>
    <property type="match status" value="1"/>
</dbReference>
<dbReference type="PROSITE" id="PS50181">
    <property type="entry name" value="FBOX"/>
    <property type="match status" value="1"/>
</dbReference>
<feature type="domain" description="F-box" evidence="3">
    <location>
        <begin position="437"/>
        <end position="477"/>
    </location>
</feature>
<evidence type="ECO:0000256" key="2">
    <source>
        <dbReference type="SAM" id="MobiDB-lite"/>
    </source>
</evidence>
<evidence type="ECO:0000259" key="3">
    <source>
        <dbReference type="PROSITE" id="PS50181"/>
    </source>
</evidence>
<feature type="region of interest" description="Disordered" evidence="2">
    <location>
        <begin position="1"/>
        <end position="36"/>
    </location>
</feature>
<evidence type="ECO:0000313" key="5">
    <source>
        <dbReference type="Proteomes" id="UP001187415"/>
    </source>
</evidence>
<reference evidence="4" key="1">
    <citation type="submission" date="2023-07" db="EMBL/GenBank/DDBJ databases">
        <title>Chromosome-level Genome Assembly of Striped Snakehead (Channa striata).</title>
        <authorList>
            <person name="Liu H."/>
        </authorList>
    </citation>
    <scope>NUCLEOTIDE SEQUENCE</scope>
    <source>
        <strain evidence="4">Gz</strain>
        <tissue evidence="4">Muscle</tissue>
    </source>
</reference>
<dbReference type="InterPro" id="IPR032675">
    <property type="entry name" value="LRR_dom_sf"/>
</dbReference>
<evidence type="ECO:0000313" key="4">
    <source>
        <dbReference type="EMBL" id="KAK2837173.1"/>
    </source>
</evidence>
<dbReference type="SMART" id="SM00367">
    <property type="entry name" value="LRR_CC"/>
    <property type="match status" value="6"/>
</dbReference>
<keyword evidence="1" id="KW-0833">Ubl conjugation pathway</keyword>
<dbReference type="SUPFAM" id="SSF52047">
    <property type="entry name" value="RNI-like"/>
    <property type="match status" value="1"/>
</dbReference>
<dbReference type="PANTHER" id="PTHR13382">
    <property type="entry name" value="MITOCHONDRIAL ATP SYNTHASE COUPLING FACTOR B"/>
    <property type="match status" value="1"/>
</dbReference>
<dbReference type="Pfam" id="PF12937">
    <property type="entry name" value="F-box-like"/>
    <property type="match status" value="1"/>
</dbReference>
<keyword evidence="5" id="KW-1185">Reference proteome</keyword>
<dbReference type="CDD" id="cd22139">
    <property type="entry name" value="F-box_unchar"/>
    <property type="match status" value="1"/>
</dbReference>
<comment type="caution">
    <text evidence="4">The sequence shown here is derived from an EMBL/GenBank/DDBJ whole genome shotgun (WGS) entry which is preliminary data.</text>
</comment>
<feature type="compositionally biased region" description="Polar residues" evidence="2">
    <location>
        <begin position="158"/>
        <end position="170"/>
    </location>
</feature>
<dbReference type="AlphaFoldDB" id="A0AA88SKX4"/>
<name>A0AA88SKX4_CHASR</name>
<proteinExistence type="predicted"/>
<sequence>MVQYFRRSLSTGSVSAGKQQAKNRSNTSTTTMETHHSTAVGHVLSELLEDPGNCRPSVHQALDHHCLSDSVFSERQKLRVVLDWAHSFLGSGSEVRHELCTANNLKLADKKQKETAKTSCKHSFSAKLSHPDSCTAGYNEERVTAVKVWHLDPSKTFPTNNGSTDMTYGSAQPDGKQKENAKHVGNSGTTCKESSSDFVMYSDDNLSHSRPQKTMAETVGAACQFKVPSGLSVYEQYQLCVDQVHNLRLRQSRHTEPGCTTDSPEEGRKTCEEPAAPDEEPDQPPSSFKLNSSSKTPEHKKSQNKVQIKTWTCAEISEERSGNRDGAASKTNGPSIGEREERKHCDSFSAKENAATNTGHLSLCSNKHKGFMKRTEAVTANDNVINTHLEHLGAAPADVEERSVLTAEPGPTVNADANIADCESSPTGVALCDWPCLPDEVWLSVLSLLSHRDLCTVGQVCSRLRTLAADYTLWKCLRIENATLTERWLLSVGKRRPRSLSLYSCSGLPITSRGLEMFFTLCRDTLEEISVTSCTGLGLHGDQILPLVGQLCDYVTSVDVSWSGTTDKGVKALSYTCSGLKLRSVALNGCHITDEPLKDLVMKHRRSLCRLEVFGCQFLTSSCLQTVYETCPGLQHLNIGQVPKVNAHSLRAMSSHLKCLISLNLTGLQAVTDATLENLLQNCVELQILTLSSCPGVTDLTLHNISKCTPCIRSLNVSGCGTITDLGVQSLTLGCRRLQQLDLSSTRTGNRGVALLANYCSVHLHTVKLSFCHISLENILKLCRNCKRLNVLHLYGCPPSLWLSPTRGTSEK</sequence>
<dbReference type="InterPro" id="IPR006553">
    <property type="entry name" value="Leu-rich_rpt_Cys-con_subtyp"/>
</dbReference>
<dbReference type="InterPro" id="IPR036047">
    <property type="entry name" value="F-box-like_dom_sf"/>
</dbReference>
<feature type="region of interest" description="Disordered" evidence="2">
    <location>
        <begin position="158"/>
        <end position="195"/>
    </location>
</feature>
<evidence type="ECO:0000256" key="1">
    <source>
        <dbReference type="ARBA" id="ARBA00022786"/>
    </source>
</evidence>
<dbReference type="InterPro" id="IPR050648">
    <property type="entry name" value="F-box_LRR-repeat"/>
</dbReference>
<dbReference type="InterPro" id="IPR057207">
    <property type="entry name" value="FBXL15_LRR"/>
</dbReference>
<dbReference type="GO" id="GO:0005737">
    <property type="term" value="C:cytoplasm"/>
    <property type="evidence" value="ECO:0007669"/>
    <property type="project" value="TreeGrafter"/>
</dbReference>
<dbReference type="SMART" id="SM00256">
    <property type="entry name" value="FBOX"/>
    <property type="match status" value="1"/>
</dbReference>
<dbReference type="SUPFAM" id="SSF81383">
    <property type="entry name" value="F-box domain"/>
    <property type="match status" value="1"/>
</dbReference>
<organism evidence="4 5">
    <name type="scientific">Channa striata</name>
    <name type="common">Snakehead murrel</name>
    <name type="synonym">Ophicephalus striatus</name>
    <dbReference type="NCBI Taxonomy" id="64152"/>
    <lineage>
        <taxon>Eukaryota</taxon>
        <taxon>Metazoa</taxon>
        <taxon>Chordata</taxon>
        <taxon>Craniata</taxon>
        <taxon>Vertebrata</taxon>
        <taxon>Euteleostomi</taxon>
        <taxon>Actinopterygii</taxon>
        <taxon>Neopterygii</taxon>
        <taxon>Teleostei</taxon>
        <taxon>Neoteleostei</taxon>
        <taxon>Acanthomorphata</taxon>
        <taxon>Anabantaria</taxon>
        <taxon>Anabantiformes</taxon>
        <taxon>Channoidei</taxon>
        <taxon>Channidae</taxon>
        <taxon>Channa</taxon>
    </lineage>
</organism>
<dbReference type="Proteomes" id="UP001187415">
    <property type="component" value="Unassembled WGS sequence"/>
</dbReference>
<protein>
    <recommendedName>
        <fullName evidence="3">F-box domain-containing protein</fullName>
    </recommendedName>
</protein>
<feature type="compositionally biased region" description="Polar residues" evidence="2">
    <location>
        <begin position="286"/>
        <end position="295"/>
    </location>
</feature>
<gene>
    <name evidence="4" type="ORF">Q5P01_014385</name>
</gene>
<dbReference type="Gene3D" id="3.80.10.10">
    <property type="entry name" value="Ribonuclease Inhibitor"/>
    <property type="match status" value="2"/>
</dbReference>
<feature type="compositionally biased region" description="Polar residues" evidence="2">
    <location>
        <begin position="186"/>
        <end position="195"/>
    </location>
</feature>
<feature type="compositionally biased region" description="Polar residues" evidence="2">
    <location>
        <begin position="8"/>
        <end position="26"/>
    </location>
</feature>
<dbReference type="EMBL" id="JAUPFM010000011">
    <property type="protein sequence ID" value="KAK2837173.1"/>
    <property type="molecule type" value="Genomic_DNA"/>
</dbReference>
<dbReference type="Pfam" id="PF25372">
    <property type="entry name" value="DUF7885"/>
    <property type="match status" value="1"/>
</dbReference>